<organism evidence="7 8">
    <name type="scientific">Faecalicatena acetigenes</name>
    <dbReference type="NCBI Taxonomy" id="2981790"/>
    <lineage>
        <taxon>Bacteria</taxon>
        <taxon>Bacillati</taxon>
        <taxon>Bacillota</taxon>
        <taxon>Clostridia</taxon>
        <taxon>Lachnospirales</taxon>
        <taxon>Lachnospiraceae</taxon>
        <taxon>Faecalicatena</taxon>
    </lineage>
</organism>
<dbReference type="CDD" id="cd06579">
    <property type="entry name" value="TM_PBP1_transp_AraH_like"/>
    <property type="match status" value="1"/>
</dbReference>
<dbReference type="EMBL" id="JAOQJX010000018">
    <property type="protein sequence ID" value="MCU6748203.1"/>
    <property type="molecule type" value="Genomic_DNA"/>
</dbReference>
<evidence type="ECO:0000313" key="8">
    <source>
        <dbReference type="Proteomes" id="UP001652394"/>
    </source>
</evidence>
<name>A0ABT2TD39_9FIRM</name>
<feature type="transmembrane region" description="Helical" evidence="6">
    <location>
        <begin position="114"/>
        <end position="135"/>
    </location>
</feature>
<dbReference type="PANTHER" id="PTHR32196">
    <property type="entry name" value="ABC TRANSPORTER PERMEASE PROTEIN YPHD-RELATED-RELATED"/>
    <property type="match status" value="1"/>
</dbReference>
<dbReference type="Pfam" id="PF02653">
    <property type="entry name" value="BPD_transp_2"/>
    <property type="match status" value="1"/>
</dbReference>
<feature type="transmembrane region" description="Helical" evidence="6">
    <location>
        <begin position="260"/>
        <end position="277"/>
    </location>
</feature>
<accession>A0ABT2TD39</accession>
<feature type="transmembrane region" description="Helical" evidence="6">
    <location>
        <begin position="85"/>
        <end position="108"/>
    </location>
</feature>
<dbReference type="Proteomes" id="UP001652394">
    <property type="component" value="Unassembled WGS sequence"/>
</dbReference>
<evidence type="ECO:0000256" key="2">
    <source>
        <dbReference type="ARBA" id="ARBA00022475"/>
    </source>
</evidence>
<gene>
    <name evidence="7" type="ORF">OCV51_11150</name>
</gene>
<dbReference type="RefSeq" id="WP_059066221.1">
    <property type="nucleotide sequence ID" value="NZ_JAOQJX010000018.1"/>
</dbReference>
<keyword evidence="5 6" id="KW-0472">Membrane</keyword>
<feature type="transmembrane region" description="Helical" evidence="6">
    <location>
        <begin position="45"/>
        <end position="64"/>
    </location>
</feature>
<comment type="subcellular location">
    <subcellularLocation>
        <location evidence="1">Cell membrane</location>
        <topology evidence="1">Multi-pass membrane protein</topology>
    </subcellularLocation>
</comment>
<keyword evidence="8" id="KW-1185">Reference proteome</keyword>
<comment type="caution">
    <text evidence="7">The sequence shown here is derived from an EMBL/GenBank/DDBJ whole genome shotgun (WGS) entry which is preliminary data.</text>
</comment>
<keyword evidence="2" id="KW-1003">Cell membrane</keyword>
<evidence type="ECO:0000256" key="6">
    <source>
        <dbReference type="SAM" id="Phobius"/>
    </source>
</evidence>
<reference evidence="7 8" key="1">
    <citation type="journal article" date="2021" name="ISME Commun">
        <title>Automated analysis of genomic sequences facilitates high-throughput and comprehensive description of bacteria.</title>
        <authorList>
            <person name="Hitch T.C.A."/>
        </authorList>
    </citation>
    <scope>NUCLEOTIDE SEQUENCE [LARGE SCALE GENOMIC DNA]</scope>
    <source>
        <strain evidence="7 8">H2_18</strain>
    </source>
</reference>
<evidence type="ECO:0000256" key="5">
    <source>
        <dbReference type="ARBA" id="ARBA00023136"/>
    </source>
</evidence>
<sequence length="310" mass="32184">MKKIMTKYAFIWPLLGSVLLWIAISVVSGKFSVGQIFSSAKLCSFALLLALGQMIVVTSGEGAIDLSQQYILTLAAYISCDLMQYNVLVGIVAAVAVGALCGLVNGLINIYLKVPAMVTTLATGYIIFTIVLVLAPGMKTLPDKGFVDFINLHAGGFSMLTVICLAVAVLLALLLYKTKYGKQLHAVGQKRIAAKYAGINVNRVVITAFVLGGALCGLSGTLCGAFNGGAFQDMGTTYFLPSIAAAFVGGTAASGGKSNVAGVCLGALMMYLLTTFLNAASLSVGMQRLIQGAVLVLILVASVSNDAKKS</sequence>
<proteinExistence type="predicted"/>
<evidence type="ECO:0000256" key="4">
    <source>
        <dbReference type="ARBA" id="ARBA00022989"/>
    </source>
</evidence>
<protein>
    <submittedName>
        <fullName evidence="7">ABC transporter permease</fullName>
    </submittedName>
</protein>
<evidence type="ECO:0000313" key="7">
    <source>
        <dbReference type="EMBL" id="MCU6748203.1"/>
    </source>
</evidence>
<feature type="transmembrane region" description="Helical" evidence="6">
    <location>
        <begin position="289"/>
        <end position="307"/>
    </location>
</feature>
<feature type="transmembrane region" description="Helical" evidence="6">
    <location>
        <begin position="156"/>
        <end position="176"/>
    </location>
</feature>
<feature type="transmembrane region" description="Helical" evidence="6">
    <location>
        <begin position="238"/>
        <end position="254"/>
    </location>
</feature>
<keyword evidence="4 6" id="KW-1133">Transmembrane helix</keyword>
<evidence type="ECO:0000256" key="3">
    <source>
        <dbReference type="ARBA" id="ARBA00022692"/>
    </source>
</evidence>
<keyword evidence="3 6" id="KW-0812">Transmembrane</keyword>
<dbReference type="InterPro" id="IPR001851">
    <property type="entry name" value="ABC_transp_permease"/>
</dbReference>
<feature type="transmembrane region" description="Helical" evidence="6">
    <location>
        <begin position="204"/>
        <end position="226"/>
    </location>
</feature>
<evidence type="ECO:0000256" key="1">
    <source>
        <dbReference type="ARBA" id="ARBA00004651"/>
    </source>
</evidence>